<sequence>MDDILSRLASLTDRLEAMADRLVSAEGELYGVTRRAAETCRKEKRRRAENSTQITYLWEQHRQQEQQLSMTKEVSRLQVQLNLHKRIQASKLRLRPPDPVYAIKLEHERNNLQLSRAHALSRLAASNSVRQKLRERRESRTKIEFNP</sequence>
<evidence type="ECO:0000256" key="2">
    <source>
        <dbReference type="SAM" id="MobiDB-lite"/>
    </source>
</evidence>
<keyword evidence="4" id="KW-1185">Reference proteome</keyword>
<feature type="coiled-coil region" evidence="1">
    <location>
        <begin position="1"/>
        <end position="28"/>
    </location>
</feature>
<dbReference type="Proteomes" id="UP000838412">
    <property type="component" value="Chromosome 19"/>
</dbReference>
<evidence type="ECO:0000256" key="1">
    <source>
        <dbReference type="SAM" id="Coils"/>
    </source>
</evidence>
<organism evidence="3 4">
    <name type="scientific">Branchiostoma lanceolatum</name>
    <name type="common">Common lancelet</name>
    <name type="synonym">Amphioxus lanceolatum</name>
    <dbReference type="NCBI Taxonomy" id="7740"/>
    <lineage>
        <taxon>Eukaryota</taxon>
        <taxon>Metazoa</taxon>
        <taxon>Chordata</taxon>
        <taxon>Cephalochordata</taxon>
        <taxon>Leptocardii</taxon>
        <taxon>Amphioxiformes</taxon>
        <taxon>Branchiostomatidae</taxon>
        <taxon>Branchiostoma</taxon>
    </lineage>
</organism>
<keyword evidence="1" id="KW-0175">Coiled coil</keyword>
<dbReference type="EMBL" id="OV696704">
    <property type="protein sequence ID" value="CAH1251488.1"/>
    <property type="molecule type" value="Genomic_DNA"/>
</dbReference>
<gene>
    <name evidence="3" type="primary">Hypp9076</name>
    <name evidence="3" type="ORF">BLAG_LOCUS11858</name>
</gene>
<name>A0A8K0EHT4_BRALA</name>
<dbReference type="AlphaFoldDB" id="A0A8K0EHT4"/>
<protein>
    <submittedName>
        <fullName evidence="3">Hypp9076 protein</fullName>
    </submittedName>
</protein>
<evidence type="ECO:0000313" key="3">
    <source>
        <dbReference type="EMBL" id="CAH1251488.1"/>
    </source>
</evidence>
<reference evidence="3" key="1">
    <citation type="submission" date="2022-01" db="EMBL/GenBank/DDBJ databases">
        <authorList>
            <person name="Braso-Vives M."/>
        </authorList>
    </citation>
    <scope>NUCLEOTIDE SEQUENCE</scope>
</reference>
<dbReference type="OrthoDB" id="10020340at2759"/>
<proteinExistence type="predicted"/>
<evidence type="ECO:0000313" key="4">
    <source>
        <dbReference type="Proteomes" id="UP000838412"/>
    </source>
</evidence>
<feature type="compositionally biased region" description="Basic and acidic residues" evidence="2">
    <location>
        <begin position="135"/>
        <end position="147"/>
    </location>
</feature>
<accession>A0A8K0EHT4</accession>
<feature type="region of interest" description="Disordered" evidence="2">
    <location>
        <begin position="127"/>
        <end position="147"/>
    </location>
</feature>